<proteinExistence type="predicted"/>
<name>A0A0A9CEW9_ARUDO</name>
<sequence>MHSQEQPNSNFIPVRYYCNIMQHSSTNFLDKLLN</sequence>
<dbReference type="EMBL" id="GBRH01225950">
    <property type="protein sequence ID" value="JAD71945.1"/>
    <property type="molecule type" value="Transcribed_RNA"/>
</dbReference>
<dbReference type="AlphaFoldDB" id="A0A0A9CEW9"/>
<reference evidence="1" key="1">
    <citation type="submission" date="2014-09" db="EMBL/GenBank/DDBJ databases">
        <authorList>
            <person name="Magalhaes I.L.F."/>
            <person name="Oliveira U."/>
            <person name="Santos F.R."/>
            <person name="Vidigal T.H.D.A."/>
            <person name="Brescovit A.D."/>
            <person name="Santos A.J."/>
        </authorList>
    </citation>
    <scope>NUCLEOTIDE SEQUENCE</scope>
    <source>
        <tissue evidence="1">Shoot tissue taken approximately 20 cm above the soil surface</tissue>
    </source>
</reference>
<accession>A0A0A9CEW9</accession>
<reference evidence="1" key="2">
    <citation type="journal article" date="2015" name="Data Brief">
        <title>Shoot transcriptome of the giant reed, Arundo donax.</title>
        <authorList>
            <person name="Barrero R.A."/>
            <person name="Guerrero F.D."/>
            <person name="Moolhuijzen P."/>
            <person name="Goolsby J.A."/>
            <person name="Tidwell J."/>
            <person name="Bellgard S.E."/>
            <person name="Bellgard M.I."/>
        </authorList>
    </citation>
    <scope>NUCLEOTIDE SEQUENCE</scope>
    <source>
        <tissue evidence="1">Shoot tissue taken approximately 20 cm above the soil surface</tissue>
    </source>
</reference>
<protein>
    <submittedName>
        <fullName evidence="1">Uncharacterized protein</fullName>
    </submittedName>
</protein>
<evidence type="ECO:0000313" key="1">
    <source>
        <dbReference type="EMBL" id="JAD71945.1"/>
    </source>
</evidence>
<organism evidence="1">
    <name type="scientific">Arundo donax</name>
    <name type="common">Giant reed</name>
    <name type="synonym">Donax arundinaceus</name>
    <dbReference type="NCBI Taxonomy" id="35708"/>
    <lineage>
        <taxon>Eukaryota</taxon>
        <taxon>Viridiplantae</taxon>
        <taxon>Streptophyta</taxon>
        <taxon>Embryophyta</taxon>
        <taxon>Tracheophyta</taxon>
        <taxon>Spermatophyta</taxon>
        <taxon>Magnoliopsida</taxon>
        <taxon>Liliopsida</taxon>
        <taxon>Poales</taxon>
        <taxon>Poaceae</taxon>
        <taxon>PACMAD clade</taxon>
        <taxon>Arundinoideae</taxon>
        <taxon>Arundineae</taxon>
        <taxon>Arundo</taxon>
    </lineage>
</organism>